<gene>
    <name evidence="4" type="ORF">LTLLF_180815</name>
</gene>
<dbReference type="GO" id="GO:0003676">
    <property type="term" value="F:nucleic acid binding"/>
    <property type="evidence" value="ECO:0007669"/>
    <property type="project" value="InterPro"/>
</dbReference>
<evidence type="ECO:0000256" key="1">
    <source>
        <dbReference type="ARBA" id="ARBA00004123"/>
    </source>
</evidence>
<dbReference type="AlphaFoldDB" id="A0A8J6G5T1"/>
<evidence type="ECO:0000256" key="2">
    <source>
        <dbReference type="SAM" id="MobiDB-lite"/>
    </source>
</evidence>
<comment type="subcellular location">
    <subcellularLocation>
        <location evidence="1">Nucleus</location>
    </subcellularLocation>
</comment>
<comment type="caution">
    <text evidence="4">The sequence shown here is derived from an EMBL/GenBank/DDBJ whole genome shotgun (WGS) entry which is preliminary data.</text>
</comment>
<accession>A0A8J6G5T1</accession>
<dbReference type="InterPro" id="IPR013087">
    <property type="entry name" value="Znf_C2H2_type"/>
</dbReference>
<evidence type="ECO:0000259" key="3">
    <source>
        <dbReference type="SMART" id="SM00451"/>
    </source>
</evidence>
<evidence type="ECO:0000313" key="5">
    <source>
        <dbReference type="Proteomes" id="UP000710432"/>
    </source>
</evidence>
<feature type="domain" description="U1-type" evidence="3">
    <location>
        <begin position="40"/>
        <end position="74"/>
    </location>
</feature>
<dbReference type="GO" id="GO:0008270">
    <property type="term" value="F:zinc ion binding"/>
    <property type="evidence" value="ECO:0007669"/>
    <property type="project" value="InterPro"/>
</dbReference>
<dbReference type="Proteomes" id="UP000710432">
    <property type="component" value="Unassembled WGS sequence"/>
</dbReference>
<protein>
    <submittedName>
        <fullName evidence="4">Zinc finger protein 385B</fullName>
    </submittedName>
</protein>
<dbReference type="InterPro" id="IPR003604">
    <property type="entry name" value="Matrin/U1-like-C_Znf_C2H2"/>
</dbReference>
<proteinExistence type="predicted"/>
<dbReference type="InterPro" id="IPR036236">
    <property type="entry name" value="Znf_C2H2_sf"/>
</dbReference>
<dbReference type="Pfam" id="PF12874">
    <property type="entry name" value="zf-met"/>
    <property type="match status" value="1"/>
</dbReference>
<dbReference type="SMART" id="SM00451">
    <property type="entry name" value="ZnF_U1"/>
    <property type="match status" value="1"/>
</dbReference>
<dbReference type="GO" id="GO:0005634">
    <property type="term" value="C:nucleus"/>
    <property type="evidence" value="ECO:0007669"/>
    <property type="project" value="UniProtKB-SubCell"/>
</dbReference>
<reference evidence="4" key="1">
    <citation type="submission" date="2020-03" db="EMBL/GenBank/DDBJ databases">
        <title>Studies in the Genomics of Life Span.</title>
        <authorList>
            <person name="Glass D."/>
        </authorList>
    </citation>
    <scope>NUCLEOTIDE SEQUENCE</scope>
    <source>
        <strain evidence="4">LTLLF</strain>
        <tissue evidence="4">Muscle</tissue>
    </source>
</reference>
<feature type="region of interest" description="Disordered" evidence="2">
    <location>
        <begin position="1"/>
        <end position="39"/>
    </location>
</feature>
<organism evidence="4 5">
    <name type="scientific">Microtus ochrogaster</name>
    <name type="common">Prairie vole</name>
    <dbReference type="NCBI Taxonomy" id="79684"/>
    <lineage>
        <taxon>Eukaryota</taxon>
        <taxon>Metazoa</taxon>
        <taxon>Chordata</taxon>
        <taxon>Craniata</taxon>
        <taxon>Vertebrata</taxon>
        <taxon>Euteleostomi</taxon>
        <taxon>Mammalia</taxon>
        <taxon>Eutheria</taxon>
        <taxon>Euarchontoglires</taxon>
        <taxon>Glires</taxon>
        <taxon>Rodentia</taxon>
        <taxon>Myomorpha</taxon>
        <taxon>Muroidea</taxon>
        <taxon>Cricetidae</taxon>
        <taxon>Arvicolinae</taxon>
        <taxon>Microtus</taxon>
    </lineage>
</organism>
<dbReference type="SUPFAM" id="SSF57667">
    <property type="entry name" value="beta-beta-alpha zinc fingers"/>
    <property type="match status" value="1"/>
</dbReference>
<evidence type="ECO:0000313" key="4">
    <source>
        <dbReference type="EMBL" id="KAH0504942.1"/>
    </source>
</evidence>
<dbReference type="Gene3D" id="3.30.160.60">
    <property type="entry name" value="Classic Zinc Finger"/>
    <property type="match status" value="1"/>
</dbReference>
<name>A0A8J6G5T1_MICOH</name>
<sequence>MKRPLSPSPSGEKEPPTTAASECSPHSPESSKPKRERKRPSYTLCDVCNVQLNSAAQAQVHCGGRAHQRRLRQLSLGKTSAGPECRQALVCNKHAKAGNAVTVGTDTSSTVPCCITSPQELTTRRWQTVRVSLLWKALLKAEGPIPA</sequence>
<dbReference type="EMBL" id="JAATJU010024795">
    <property type="protein sequence ID" value="KAH0504942.1"/>
    <property type="molecule type" value="Genomic_DNA"/>
</dbReference>